<evidence type="ECO:0000313" key="3">
    <source>
        <dbReference type="EMBL" id="KAF5316621.1"/>
    </source>
</evidence>
<keyword evidence="4" id="KW-1185">Reference proteome</keyword>
<dbReference type="InterPro" id="IPR011333">
    <property type="entry name" value="SKP1/BTB/POZ_sf"/>
</dbReference>
<organism evidence="3 4">
    <name type="scientific">Psilocybe cf. subviscida</name>
    <dbReference type="NCBI Taxonomy" id="2480587"/>
    <lineage>
        <taxon>Eukaryota</taxon>
        <taxon>Fungi</taxon>
        <taxon>Dikarya</taxon>
        <taxon>Basidiomycota</taxon>
        <taxon>Agaricomycotina</taxon>
        <taxon>Agaricomycetes</taxon>
        <taxon>Agaricomycetidae</taxon>
        <taxon>Agaricales</taxon>
        <taxon>Agaricineae</taxon>
        <taxon>Strophariaceae</taxon>
        <taxon>Psilocybe</taxon>
    </lineage>
</organism>
<name>A0A8H5B5I1_9AGAR</name>
<sequence length="445" mass="49501">MTKDPSPERPSRRPSPISTHGSRVPTPALSMTAPTISSRISLRHGISEENLKLLAASPPETRLTELSYNPQSKDACGHPTIIDAETGVAVQRHEDLWFDDGSVICRAENTIFCVHMSQLARHSLVFHDMVMLSNPEMSRLDSTMLVQDSKASASRQVPVVYMYDSAEDVGNLLTALYDGPSFGDNDEEDFRAVSGILRLATKYLIDSLRTKALAHLTIAWPLTLKGWDTRESKLFDMEETRRYPHPFSIINLARLVNAPSLLPAAFYDLSRYTVAQILEPTEDEPLYRSPPPPPLSKFDQQRLFLGKESGQNTVTTLIQSMGNGQYIRHGQTGAMGHSSHFRKASGSGACVSAAACRKDFTELVDLATQHYLFDRERGCYDPLYVADELGQLKSAEFSECKACAKSLEAWASREREKIWKMIPFWFRLDTGGEVSPSGSQSLPSP</sequence>
<accession>A0A8H5B5I1</accession>
<reference evidence="3 4" key="1">
    <citation type="journal article" date="2020" name="ISME J.">
        <title>Uncovering the hidden diversity of litter-decomposition mechanisms in mushroom-forming fungi.</title>
        <authorList>
            <person name="Floudas D."/>
            <person name="Bentzer J."/>
            <person name="Ahren D."/>
            <person name="Johansson T."/>
            <person name="Persson P."/>
            <person name="Tunlid A."/>
        </authorList>
    </citation>
    <scope>NUCLEOTIDE SEQUENCE [LARGE SCALE GENOMIC DNA]</scope>
    <source>
        <strain evidence="3 4">CBS 101986</strain>
    </source>
</reference>
<dbReference type="OrthoDB" id="3227959at2759"/>
<evidence type="ECO:0000256" key="1">
    <source>
        <dbReference type="SAM" id="MobiDB-lite"/>
    </source>
</evidence>
<dbReference type="SMART" id="SM00225">
    <property type="entry name" value="BTB"/>
    <property type="match status" value="1"/>
</dbReference>
<feature type="compositionally biased region" description="Basic and acidic residues" evidence="1">
    <location>
        <begin position="1"/>
        <end position="11"/>
    </location>
</feature>
<dbReference type="Proteomes" id="UP000567179">
    <property type="component" value="Unassembled WGS sequence"/>
</dbReference>
<dbReference type="InterPro" id="IPR000210">
    <property type="entry name" value="BTB/POZ_dom"/>
</dbReference>
<comment type="caution">
    <text evidence="3">The sequence shown here is derived from an EMBL/GenBank/DDBJ whole genome shotgun (WGS) entry which is preliminary data.</text>
</comment>
<dbReference type="AlphaFoldDB" id="A0A8H5B5I1"/>
<feature type="domain" description="BTB" evidence="2">
    <location>
        <begin position="101"/>
        <end position="220"/>
    </location>
</feature>
<protein>
    <recommendedName>
        <fullName evidence="2">BTB domain-containing protein</fullName>
    </recommendedName>
</protein>
<dbReference type="Gene3D" id="3.30.710.10">
    <property type="entry name" value="Potassium Channel Kv1.1, Chain A"/>
    <property type="match status" value="1"/>
</dbReference>
<dbReference type="EMBL" id="JAACJJ010000042">
    <property type="protein sequence ID" value="KAF5316621.1"/>
    <property type="molecule type" value="Genomic_DNA"/>
</dbReference>
<proteinExistence type="predicted"/>
<evidence type="ECO:0000313" key="4">
    <source>
        <dbReference type="Proteomes" id="UP000567179"/>
    </source>
</evidence>
<feature type="region of interest" description="Disordered" evidence="1">
    <location>
        <begin position="1"/>
        <end position="30"/>
    </location>
</feature>
<evidence type="ECO:0000259" key="2">
    <source>
        <dbReference type="SMART" id="SM00225"/>
    </source>
</evidence>
<gene>
    <name evidence="3" type="ORF">D9619_006673</name>
</gene>